<sequence length="392" mass="45382">MPATYCTLVLVITVIWVCLFLLLRNTTISNTSIQLNINPATKHNFPLKLKPTESSKSKNKTYHVPKFMLELYERNKVKRDNATRPDVVRSLIPKHAGAISENEVVEESDNHLLIFDLPNSDEEEQFVSAELKILTLVEIKSEVISGVERQLKVSIYDDATKTFYNLKKIHVYHLNNTWLSFNVTQAVVKILEKRGREKFLKIVISVSAFLPYYQKGDNNFKLSLMPVRDDFDHDYPVLLLSYSSNHQRISTRKKRSIEEDYEEETNKVWDDDTSKKLQQTKKAKKAKNSCKRKPLYINFSEINFDLWIVQPPGYEAYQCQGKCFYPVSQHLNPTKHAIVQALLHSVSPSKVSRSCCVPTNLDSISILYVDNKRVLTYRYAYKDMVVLECGCR</sequence>
<dbReference type="SUPFAM" id="SSF57501">
    <property type="entry name" value="Cystine-knot cytokines"/>
    <property type="match status" value="1"/>
</dbReference>
<organism evidence="11 12">
    <name type="scientific">Tenebrio molitor</name>
    <name type="common">Yellow mealworm beetle</name>
    <dbReference type="NCBI Taxonomy" id="7067"/>
    <lineage>
        <taxon>Eukaryota</taxon>
        <taxon>Metazoa</taxon>
        <taxon>Ecdysozoa</taxon>
        <taxon>Arthropoda</taxon>
        <taxon>Hexapoda</taxon>
        <taxon>Insecta</taxon>
        <taxon>Pterygota</taxon>
        <taxon>Neoptera</taxon>
        <taxon>Endopterygota</taxon>
        <taxon>Coleoptera</taxon>
        <taxon>Polyphaga</taxon>
        <taxon>Cucujiformia</taxon>
        <taxon>Tenebrionidae</taxon>
        <taxon>Tenebrio</taxon>
    </lineage>
</organism>
<feature type="domain" description="TGF-beta family profile" evidence="10">
    <location>
        <begin position="252"/>
        <end position="392"/>
    </location>
</feature>
<evidence type="ECO:0000256" key="4">
    <source>
        <dbReference type="ARBA" id="ARBA00022729"/>
    </source>
</evidence>
<dbReference type="GO" id="GO:0005615">
    <property type="term" value="C:extracellular space"/>
    <property type="evidence" value="ECO:0007669"/>
    <property type="project" value="TreeGrafter"/>
</dbReference>
<reference evidence="11" key="1">
    <citation type="journal article" date="2020" name="J Insects Food Feed">
        <title>The yellow mealworm (Tenebrio molitor) genome: a resource for the emerging insects as food and feed industry.</title>
        <authorList>
            <person name="Eriksson T."/>
            <person name="Andere A."/>
            <person name="Kelstrup H."/>
            <person name="Emery V."/>
            <person name="Picard C."/>
        </authorList>
    </citation>
    <scope>NUCLEOTIDE SEQUENCE</scope>
    <source>
        <strain evidence="11">Stoneville</strain>
        <tissue evidence="11">Whole head</tissue>
    </source>
</reference>
<dbReference type="PROSITE" id="PS51362">
    <property type="entry name" value="TGF_BETA_2"/>
    <property type="match status" value="1"/>
</dbReference>
<reference evidence="11" key="2">
    <citation type="submission" date="2021-08" db="EMBL/GenBank/DDBJ databases">
        <authorList>
            <person name="Eriksson T."/>
        </authorList>
    </citation>
    <scope>NUCLEOTIDE SEQUENCE</scope>
    <source>
        <strain evidence="11">Stoneville</strain>
        <tissue evidence="11">Whole head</tissue>
    </source>
</reference>
<evidence type="ECO:0000256" key="5">
    <source>
        <dbReference type="ARBA" id="ARBA00023030"/>
    </source>
</evidence>
<dbReference type="InterPro" id="IPR029034">
    <property type="entry name" value="Cystine-knot_cytokine"/>
</dbReference>
<evidence type="ECO:0000256" key="1">
    <source>
        <dbReference type="ARBA" id="ARBA00004613"/>
    </source>
</evidence>
<evidence type="ECO:0000256" key="3">
    <source>
        <dbReference type="ARBA" id="ARBA00022525"/>
    </source>
</evidence>
<dbReference type="Gene3D" id="2.10.90.10">
    <property type="entry name" value="Cystine-knot cytokines"/>
    <property type="match status" value="1"/>
</dbReference>
<dbReference type="AlphaFoldDB" id="A0A8J6LER8"/>
<dbReference type="Proteomes" id="UP000719412">
    <property type="component" value="Unassembled WGS sequence"/>
</dbReference>
<evidence type="ECO:0000256" key="8">
    <source>
        <dbReference type="RuleBase" id="RU000354"/>
    </source>
</evidence>
<dbReference type="GO" id="GO:0005125">
    <property type="term" value="F:cytokine activity"/>
    <property type="evidence" value="ECO:0007669"/>
    <property type="project" value="TreeGrafter"/>
</dbReference>
<comment type="similarity">
    <text evidence="2 8">Belongs to the TGF-beta family.</text>
</comment>
<dbReference type="InterPro" id="IPR017948">
    <property type="entry name" value="TGFb_CS"/>
</dbReference>
<proteinExistence type="inferred from homology"/>
<dbReference type="Pfam" id="PF00019">
    <property type="entry name" value="TGF_beta"/>
    <property type="match status" value="1"/>
</dbReference>
<dbReference type="GO" id="GO:0008083">
    <property type="term" value="F:growth factor activity"/>
    <property type="evidence" value="ECO:0007669"/>
    <property type="project" value="UniProtKB-KW"/>
</dbReference>
<keyword evidence="12" id="KW-1185">Reference proteome</keyword>
<evidence type="ECO:0000256" key="6">
    <source>
        <dbReference type="ARBA" id="ARBA00023157"/>
    </source>
</evidence>
<comment type="subcellular location">
    <subcellularLocation>
        <location evidence="1">Secreted</location>
    </subcellularLocation>
</comment>
<dbReference type="PANTHER" id="PTHR11848">
    <property type="entry name" value="TGF-BETA FAMILY"/>
    <property type="match status" value="1"/>
</dbReference>
<gene>
    <name evidence="11" type="ORF">GEV33_012738</name>
</gene>
<evidence type="ECO:0000313" key="12">
    <source>
        <dbReference type="Proteomes" id="UP000719412"/>
    </source>
</evidence>
<protein>
    <recommendedName>
        <fullName evidence="10">TGF-beta family profile domain-containing protein</fullName>
    </recommendedName>
</protein>
<keyword evidence="3" id="KW-0964">Secreted</keyword>
<dbReference type="FunFam" id="2.10.90.10:FF:000001">
    <property type="entry name" value="Bone morphogenetic protein 4"/>
    <property type="match status" value="1"/>
</dbReference>
<dbReference type="EMBL" id="JABDTM020027741">
    <property type="protein sequence ID" value="KAH0810051.1"/>
    <property type="molecule type" value="Genomic_DNA"/>
</dbReference>
<dbReference type="SMART" id="SM00204">
    <property type="entry name" value="TGFB"/>
    <property type="match status" value="1"/>
</dbReference>
<feature type="transmembrane region" description="Helical" evidence="9">
    <location>
        <begin position="5"/>
        <end position="23"/>
    </location>
</feature>
<keyword evidence="5 8" id="KW-0339">Growth factor</keyword>
<keyword evidence="9" id="KW-0812">Transmembrane</keyword>
<keyword evidence="7" id="KW-0325">Glycoprotein</keyword>
<evidence type="ECO:0000259" key="10">
    <source>
        <dbReference type="PROSITE" id="PS51362"/>
    </source>
</evidence>
<keyword evidence="6" id="KW-1015">Disulfide bond</keyword>
<dbReference type="InterPro" id="IPR001111">
    <property type="entry name" value="TGF-b_propeptide"/>
</dbReference>
<keyword evidence="9" id="KW-0472">Membrane</keyword>
<evidence type="ECO:0000256" key="9">
    <source>
        <dbReference type="SAM" id="Phobius"/>
    </source>
</evidence>
<dbReference type="CDD" id="cd13767">
    <property type="entry name" value="TGF_beta_BMP9_like"/>
    <property type="match status" value="1"/>
</dbReference>
<dbReference type="InterPro" id="IPR015615">
    <property type="entry name" value="TGF-beta-rel"/>
</dbReference>
<dbReference type="PROSITE" id="PS00250">
    <property type="entry name" value="TGF_BETA_1"/>
    <property type="match status" value="1"/>
</dbReference>
<dbReference type="Pfam" id="PF00688">
    <property type="entry name" value="TGFb_propeptide"/>
    <property type="match status" value="1"/>
</dbReference>
<dbReference type="InterPro" id="IPR001839">
    <property type="entry name" value="TGF-b_C"/>
</dbReference>
<evidence type="ECO:0000256" key="7">
    <source>
        <dbReference type="ARBA" id="ARBA00023180"/>
    </source>
</evidence>
<evidence type="ECO:0000256" key="2">
    <source>
        <dbReference type="ARBA" id="ARBA00006656"/>
    </source>
</evidence>
<comment type="caution">
    <text evidence="11">The sequence shown here is derived from an EMBL/GenBank/DDBJ whole genome shotgun (WGS) entry which is preliminary data.</text>
</comment>
<keyword evidence="9" id="KW-1133">Transmembrane helix</keyword>
<keyword evidence="4" id="KW-0732">Signal</keyword>
<dbReference type="Gene3D" id="2.60.120.970">
    <property type="match status" value="1"/>
</dbReference>
<accession>A0A8J6LER8</accession>
<name>A0A8J6LER8_TENMO</name>
<evidence type="ECO:0000313" key="11">
    <source>
        <dbReference type="EMBL" id="KAH0810051.1"/>
    </source>
</evidence>
<dbReference type="PANTHER" id="PTHR11848:SF307">
    <property type="entry name" value="BONE MORPHOGENETIC PROTEIN 10"/>
    <property type="match status" value="1"/>
</dbReference>